<dbReference type="Pfam" id="PF02880">
    <property type="entry name" value="PGM_PMM_III"/>
    <property type="match status" value="1"/>
</dbReference>
<feature type="domain" description="Alpha-D-phosphohexomutase alpha/beta/alpha" evidence="7">
    <location>
        <begin position="43"/>
        <end position="182"/>
    </location>
</feature>
<dbReference type="EMBL" id="CAEZSR010000030">
    <property type="protein sequence ID" value="CAB4551705.1"/>
    <property type="molecule type" value="Genomic_DNA"/>
</dbReference>
<evidence type="ECO:0000256" key="3">
    <source>
        <dbReference type="ARBA" id="ARBA00022553"/>
    </source>
</evidence>
<organism evidence="10">
    <name type="scientific">freshwater metagenome</name>
    <dbReference type="NCBI Taxonomy" id="449393"/>
    <lineage>
        <taxon>unclassified sequences</taxon>
        <taxon>metagenomes</taxon>
        <taxon>ecological metagenomes</taxon>
    </lineage>
</organism>
<dbReference type="Pfam" id="PF02879">
    <property type="entry name" value="PGM_PMM_II"/>
    <property type="match status" value="1"/>
</dbReference>
<dbReference type="CDD" id="cd05799">
    <property type="entry name" value="PGM2"/>
    <property type="match status" value="1"/>
</dbReference>
<reference evidence="10" key="1">
    <citation type="submission" date="2020-05" db="EMBL/GenBank/DDBJ databases">
        <authorList>
            <person name="Chiriac C."/>
            <person name="Salcher M."/>
            <person name="Ghai R."/>
            <person name="Kavagutti S V."/>
        </authorList>
    </citation>
    <scope>NUCLEOTIDE SEQUENCE</scope>
</reference>
<dbReference type="Pfam" id="PF02878">
    <property type="entry name" value="PGM_PMM_I"/>
    <property type="match status" value="1"/>
</dbReference>
<evidence type="ECO:0000259" key="7">
    <source>
        <dbReference type="Pfam" id="PF02878"/>
    </source>
</evidence>
<proteinExistence type="inferred from homology"/>
<dbReference type="InterPro" id="IPR005846">
    <property type="entry name" value="A-D-PHexomutase_a/b/a-III"/>
</dbReference>
<evidence type="ECO:0000259" key="9">
    <source>
        <dbReference type="Pfam" id="PF02880"/>
    </source>
</evidence>
<dbReference type="InterPro" id="IPR005844">
    <property type="entry name" value="A-D-PHexomutase_a/b/a-I"/>
</dbReference>
<dbReference type="SUPFAM" id="SSF55957">
    <property type="entry name" value="Phosphoglucomutase, C-terminal domain"/>
    <property type="match status" value="1"/>
</dbReference>
<evidence type="ECO:0000256" key="4">
    <source>
        <dbReference type="ARBA" id="ARBA00022723"/>
    </source>
</evidence>
<comment type="similarity">
    <text evidence="2">Belongs to the phosphohexose mutase family.</text>
</comment>
<feature type="domain" description="Alpha-D-phosphohexomutase alpha/beta/alpha" evidence="8">
    <location>
        <begin position="207"/>
        <end position="305"/>
    </location>
</feature>
<dbReference type="PANTHER" id="PTHR45745">
    <property type="entry name" value="PHOSPHOMANNOMUTASE 45A"/>
    <property type="match status" value="1"/>
</dbReference>
<dbReference type="GO" id="GO:0008973">
    <property type="term" value="F:phosphopentomutase activity"/>
    <property type="evidence" value="ECO:0007669"/>
    <property type="project" value="TreeGrafter"/>
</dbReference>
<gene>
    <name evidence="10" type="ORF">UFOPK1493_01109</name>
</gene>
<dbReference type="InterPro" id="IPR005845">
    <property type="entry name" value="A-D-PHexomutase_a/b/a-II"/>
</dbReference>
<evidence type="ECO:0000313" key="10">
    <source>
        <dbReference type="EMBL" id="CAB4551705.1"/>
    </source>
</evidence>
<keyword evidence="6" id="KW-0413">Isomerase</keyword>
<comment type="cofactor">
    <cofactor evidence="1">
        <name>Mg(2+)</name>
        <dbReference type="ChEBI" id="CHEBI:18420"/>
    </cofactor>
</comment>
<keyword evidence="5" id="KW-0460">Magnesium</keyword>
<accession>A0A6J6CKQ8</accession>
<dbReference type="InterPro" id="IPR036900">
    <property type="entry name" value="A-D-PHexomutase_C_sf"/>
</dbReference>
<dbReference type="GO" id="GO:0005975">
    <property type="term" value="P:carbohydrate metabolic process"/>
    <property type="evidence" value="ECO:0007669"/>
    <property type="project" value="InterPro"/>
</dbReference>
<name>A0A6J6CKQ8_9ZZZZ</name>
<protein>
    <submittedName>
        <fullName evidence="10">Unannotated protein</fullName>
    </submittedName>
</protein>
<keyword evidence="4" id="KW-0479">Metal-binding</keyword>
<sequence>MPHSRPTAERWLVAEPDDDIRDELQRLLDGPADELSARFNGRLQFGTAGLRGAVGAGPRRMNRLVVRQAAAGLVDHLLAAVPDAASRGVIIGYDARRKSDVFARDTARVCAARGVRAMLFPHVVPTPVLAWNITGTGAAAGVMVTASHNPPADNGYKVYLGTGAQIVPPADEQIAACIDAVDPTTVELAPDDHPLIEVLGHELVDAYLDSVVGVRFRPDLAGTPVAYTAMHGVGGSPLLTAFERAGLAAPVVVEAQQQPDGTFPTVGFPNPEEPGAMDLVIGLAAASGARLAIANDPDADRLGVAIPTTWPASSPARWRRLGGDEIGWLLADHVLRHTSGDDRLVVTTLVSSSLLGRMAERHGIHAAETFTGFKWIAHAVLARPELRFVFGYEQALGYLVTDRPLDKDGITAAVLLAEIAAVAESEGRTMQDLLDAITAEYGRYVIAERSVQLDPAVGLASVVRLRERPPTEIGGRAVTEIGWFEEATLLRLRCGDELRLQVRPSGTEPKVKLYGEGMSVDPAPYLDALASLLVPHA</sequence>
<evidence type="ECO:0000256" key="1">
    <source>
        <dbReference type="ARBA" id="ARBA00001946"/>
    </source>
</evidence>
<dbReference type="PANTHER" id="PTHR45745:SF1">
    <property type="entry name" value="PHOSPHOGLUCOMUTASE 2B-RELATED"/>
    <property type="match status" value="1"/>
</dbReference>
<keyword evidence="3" id="KW-0597">Phosphoprotein</keyword>
<dbReference type="GO" id="GO:0000287">
    <property type="term" value="F:magnesium ion binding"/>
    <property type="evidence" value="ECO:0007669"/>
    <property type="project" value="InterPro"/>
</dbReference>
<evidence type="ECO:0000256" key="6">
    <source>
        <dbReference type="ARBA" id="ARBA00023235"/>
    </source>
</evidence>
<dbReference type="InterPro" id="IPR016066">
    <property type="entry name" value="A-D-PHexomutase_CS"/>
</dbReference>
<feature type="domain" description="Alpha-D-phosphohexomutase alpha/beta/alpha" evidence="9">
    <location>
        <begin position="323"/>
        <end position="441"/>
    </location>
</feature>
<evidence type="ECO:0000256" key="5">
    <source>
        <dbReference type="ARBA" id="ARBA00022842"/>
    </source>
</evidence>
<evidence type="ECO:0000259" key="8">
    <source>
        <dbReference type="Pfam" id="PF02879"/>
    </source>
</evidence>
<evidence type="ECO:0000256" key="2">
    <source>
        <dbReference type="ARBA" id="ARBA00010231"/>
    </source>
</evidence>
<dbReference type="AlphaFoldDB" id="A0A6J6CKQ8"/>
<dbReference type="SUPFAM" id="SSF53738">
    <property type="entry name" value="Phosphoglucomutase, first 3 domains"/>
    <property type="match status" value="3"/>
</dbReference>
<dbReference type="InterPro" id="IPR016055">
    <property type="entry name" value="A-D-PHexomutase_a/b/a-I/II/III"/>
</dbReference>
<dbReference type="Gene3D" id="3.30.310.50">
    <property type="entry name" value="Alpha-D-phosphohexomutase, C-terminal domain"/>
    <property type="match status" value="1"/>
</dbReference>
<dbReference type="PROSITE" id="PS00710">
    <property type="entry name" value="PGM_PMM"/>
    <property type="match status" value="1"/>
</dbReference>
<dbReference type="Gene3D" id="3.40.120.10">
    <property type="entry name" value="Alpha-D-Glucose-1,6-Bisphosphate, subunit A, domain 3"/>
    <property type="match status" value="3"/>
</dbReference>
<dbReference type="GO" id="GO:0006166">
    <property type="term" value="P:purine ribonucleoside salvage"/>
    <property type="evidence" value="ECO:0007669"/>
    <property type="project" value="TreeGrafter"/>
</dbReference>